<dbReference type="SUPFAM" id="SSF53474">
    <property type="entry name" value="alpha/beta-Hydrolases"/>
    <property type="match status" value="2"/>
</dbReference>
<dbReference type="Gene3D" id="3.40.50.1820">
    <property type="entry name" value="alpha/beta hydrolase"/>
    <property type="match status" value="2"/>
</dbReference>
<feature type="region of interest" description="Disordered" evidence="1">
    <location>
        <begin position="883"/>
        <end position="928"/>
    </location>
</feature>
<evidence type="ECO:0000259" key="2">
    <source>
        <dbReference type="Pfam" id="PF12770"/>
    </source>
</evidence>
<dbReference type="InterPro" id="IPR055803">
    <property type="entry name" value="DUF7379"/>
</dbReference>
<dbReference type="PANTHER" id="PTHR37946">
    <property type="entry name" value="SLL1969 PROTEIN"/>
    <property type="match status" value="1"/>
</dbReference>
<dbReference type="InterPro" id="IPR029058">
    <property type="entry name" value="AB_hydrolase_fold"/>
</dbReference>
<organism evidence="4 5">
    <name type="scientific">Ramlibacter cellulosilyticus</name>
    <dbReference type="NCBI Taxonomy" id="2764187"/>
    <lineage>
        <taxon>Bacteria</taxon>
        <taxon>Pseudomonadati</taxon>
        <taxon>Pseudomonadota</taxon>
        <taxon>Betaproteobacteria</taxon>
        <taxon>Burkholderiales</taxon>
        <taxon>Comamonadaceae</taxon>
        <taxon>Ramlibacter</taxon>
    </lineage>
</organism>
<dbReference type="GO" id="GO:0008374">
    <property type="term" value="F:O-acyltransferase activity"/>
    <property type="evidence" value="ECO:0007669"/>
    <property type="project" value="InterPro"/>
</dbReference>
<dbReference type="RefSeq" id="WP_187078294.1">
    <property type="nucleotide sequence ID" value="NZ_JACORT010000011.1"/>
</dbReference>
<protein>
    <submittedName>
        <fullName evidence="4">CHAT domain-containing protein</fullName>
    </submittedName>
</protein>
<dbReference type="Pfam" id="PF12770">
    <property type="entry name" value="CHAT"/>
    <property type="match status" value="1"/>
</dbReference>
<gene>
    <name evidence="4" type="ORF">H8N03_21580</name>
</gene>
<dbReference type="InterPro" id="IPR003386">
    <property type="entry name" value="LACT/PDAT_acylTrfase"/>
</dbReference>
<reference evidence="4" key="1">
    <citation type="submission" date="2020-08" db="EMBL/GenBank/DDBJ databases">
        <title>Ramlibacter sp. USB13 16S ribosomal RNA gene genome sequencing and assembly.</title>
        <authorList>
            <person name="Kang M."/>
        </authorList>
    </citation>
    <scope>NUCLEOTIDE SEQUENCE</scope>
    <source>
        <strain evidence="4">USB13</strain>
    </source>
</reference>
<feature type="domain" description="CHAT" evidence="2">
    <location>
        <begin position="1225"/>
        <end position="1502"/>
    </location>
</feature>
<proteinExistence type="predicted"/>
<evidence type="ECO:0000313" key="4">
    <source>
        <dbReference type="EMBL" id="MBC5785546.1"/>
    </source>
</evidence>
<comment type="caution">
    <text evidence="4">The sequence shown here is derived from an EMBL/GenBank/DDBJ whole genome shotgun (WGS) entry which is preliminary data.</text>
</comment>
<sequence length="1832" mass="196637">MGTTGTPGPAPAGPAPAGREFTFELAGEEMPAVRGRGGPGAVRQAVRLASTRGDAKPVTVKARTGEHVVRLAIANGPTLILAPDSAHALLAAQRRDKRREASAANGPVVVTPQLAWRGPDAGATRGFTDWLGQATLESFEVLGDVAPDISPDLAEEAAARVLAQKLDAQVVPGLYRLKADRFDQSLKDAHEQPLPHLQPPANGQAILVLVHGTFVESHGTFGKLWTAQAAQVRRLFERYGEHVYAFDHPTLGASPVANALALAKALPAGTRLHLLTHSRGGLVAEVLARACSGVVPARQDLDALVPDDAADLEKLFAEARGKGLRVDRMVRVACPARGTLLASRRLDAYLSILTWALQLGGQQVAGALVDFLHGIAKKRADPKVLPGLRAMMPDSEFIRWLAAQAAPIEGDLRVVAGDMQGDSVLSWVKTLLADAFYWTDNDLVVHTRAMYGGVPRGAIGQGGNARFLLDRGGKVSHFNYFSNVRTATAVVDALVQDAPAGFDVIGRNSWAGLDASGTRGARAIQRSAGSPAAPAASRPAVFVLPGILGSNIRRDDERIWIGWNFIDGLVKLAWTPETAGRFHADGPVADVYDGLIERLADTHEVIAFAFDWRRPIEDEAERLADAVDAALAARSASGQPVRLLAHSMGSLVARTMRLQRRDTWDRMMRREGARLVMLGPPNGGSWAPMQVLTGDDGFGNALVAFGALFRNAEARAVLAGLPGLMQLQAGLNDPQLQLHLASTWADLAKKDIDALLRYNAWHQPDAQRAVYGWSAPPQAVLERAAALRARLDEQLQGLHADASRMAIVVGRAGFTPAGYALTDAGLEYVAAPEGGDGRVPHRSAQLPGVPMWQVDAPHGKLPETAEAFAAYLELLTDGSTKRLPRMDAIPDTPVSRERGGGTQRSALAPAHSRPSRRFEDVAPPASPSDLMDAGAARERPANAQALAVRVVNGDLQFVPEPLLVGHYRSLQLTGSEKIVDKLVDGGMARSIATGLYPDAVGTHQVFANERRNPKNPLQMARPTAAVVVGLGEEGKLTADKLAFTIRQAVLAFAQRIADEPGAAPATFELSATLVGSGGMRITPGTAAQYVSQGVIDANEKLATTRGWPRVARLTLVELFLERATEAWHALRQQQAAWGGRLRLDGQVEVEQGAMRRSLDAGYRSTTYDFISALSQRDASGNVCIAYDLDTRRARTEVRAQHAQTGLVRELVATASNQANTDPLIGRTLFNLLVPAEIEPYLAGTNEMVLEVDAGTAVIPWELLKSNPDAMQEDTRPWAVRSRLVRKLRTENFRERVMDATPDDAVLVIGEPAAPSDYPPLEGAKAEAEAVIAHLDAQRPRVDVSALVDNNDARTIINELFARSYRIIHVAGHGAPGPEGGVVLSGNTFLGAKEVAAMRTVPELVFLNCCHLAHRDVKDLGRTHDRARFAANIAEKLIEAGVRCVIAAGWAVEDGPAEVFATRFYDAVLAGARFIDAVGAAREAAWRANPNGNTWAAYQCYGDPTWSWRRSQPSEREPVASREEGPLASAYGVALALENLVTEVRFGSRTPQAALDRVRALESEHAARWGAMGSVAEAFGLAYVAAEAPEQALAWLERAIAAEDGGATLRAAEQLANLRARHGEKSDDLAAVRAGMRELRRLVHLHPTHERMSLLGSACKRLSMVAWRQGDAPAAARAAANGAKWYLQAQERATAAGALDVFYPARAALICEIAAALMQKRAPEITEERLQAVEAMTRAAATARPDFWSVAGVAELQMLKALRAGSVLDNLDGVLAELRDLQERVPSADNWDSVHAEARFVLLPYLAREPGEDECSAVQELLDILKGYAGTES</sequence>
<dbReference type="InterPro" id="IPR046880">
    <property type="entry name" value="TPR-S"/>
</dbReference>
<evidence type="ECO:0000313" key="5">
    <source>
        <dbReference type="Proteomes" id="UP000608513"/>
    </source>
</evidence>
<dbReference type="EMBL" id="JACORT010000011">
    <property type="protein sequence ID" value="MBC5785546.1"/>
    <property type="molecule type" value="Genomic_DNA"/>
</dbReference>
<accession>A0A923SD13</accession>
<feature type="domain" description="DUF7379" evidence="3">
    <location>
        <begin position="207"/>
        <end position="290"/>
    </location>
</feature>
<dbReference type="Pfam" id="PF02450">
    <property type="entry name" value="LCAT"/>
    <property type="match status" value="1"/>
</dbReference>
<dbReference type="Proteomes" id="UP000608513">
    <property type="component" value="Unassembled WGS sequence"/>
</dbReference>
<dbReference type="Pfam" id="PF24096">
    <property type="entry name" value="DUF7379"/>
    <property type="match status" value="1"/>
</dbReference>
<evidence type="ECO:0000256" key="1">
    <source>
        <dbReference type="SAM" id="MobiDB-lite"/>
    </source>
</evidence>
<name>A0A923SD13_9BURK</name>
<dbReference type="InterPro" id="IPR024983">
    <property type="entry name" value="CHAT_dom"/>
</dbReference>
<evidence type="ECO:0000259" key="3">
    <source>
        <dbReference type="Pfam" id="PF24096"/>
    </source>
</evidence>
<dbReference type="GO" id="GO:0006629">
    <property type="term" value="P:lipid metabolic process"/>
    <property type="evidence" value="ECO:0007669"/>
    <property type="project" value="InterPro"/>
</dbReference>
<dbReference type="Pfam" id="PF20308">
    <property type="entry name" value="TPR-S"/>
    <property type="match status" value="1"/>
</dbReference>
<keyword evidence="5" id="KW-1185">Reference proteome</keyword>
<dbReference type="PANTHER" id="PTHR37946:SF1">
    <property type="entry name" value="SLL1969 PROTEIN"/>
    <property type="match status" value="1"/>
</dbReference>